<dbReference type="Pfam" id="PF01171">
    <property type="entry name" value="ATP_bind_3"/>
    <property type="match status" value="1"/>
</dbReference>
<dbReference type="Gene3D" id="3.40.50.1000">
    <property type="entry name" value="HAD superfamily/HAD-like"/>
    <property type="match status" value="1"/>
</dbReference>
<dbReference type="NCBIfam" id="TIGR01509">
    <property type="entry name" value="HAD-SF-IA-v3"/>
    <property type="match status" value="1"/>
</dbReference>
<evidence type="ECO:0000259" key="1">
    <source>
        <dbReference type="Pfam" id="PF01171"/>
    </source>
</evidence>
<comment type="caution">
    <text evidence="2">The sequence shown here is derived from an EMBL/GenBank/DDBJ whole genome shotgun (WGS) entry which is preliminary data.</text>
</comment>
<dbReference type="InterPro" id="IPR023214">
    <property type="entry name" value="HAD_sf"/>
</dbReference>
<feature type="domain" description="tRNA(Ile)-lysidine/2-thiocytidine synthase N-terminal" evidence="1">
    <location>
        <begin position="39"/>
        <end position="203"/>
    </location>
</feature>
<protein>
    <submittedName>
        <fullName evidence="2">HAD-IA family hydrolase</fullName>
    </submittedName>
</protein>
<reference evidence="2" key="1">
    <citation type="submission" date="2020-08" db="EMBL/GenBank/DDBJ databases">
        <title>Genome public.</title>
        <authorList>
            <person name="Liu C."/>
            <person name="Sun Q."/>
        </authorList>
    </citation>
    <scope>NUCLEOTIDE SEQUENCE</scope>
    <source>
        <strain evidence="2">BX8</strain>
    </source>
</reference>
<name>A0A923L1M6_9FIRM</name>
<dbReference type="InterPro" id="IPR006439">
    <property type="entry name" value="HAD-SF_hydro_IA"/>
</dbReference>
<dbReference type="PANTHER" id="PTHR43686">
    <property type="entry name" value="SULFURTRANSFERASE-RELATED"/>
    <property type="match status" value="1"/>
</dbReference>
<organism evidence="2 3">
    <name type="scientific">Anaerofilum hominis</name>
    <dbReference type="NCBI Taxonomy" id="2763016"/>
    <lineage>
        <taxon>Bacteria</taxon>
        <taxon>Bacillati</taxon>
        <taxon>Bacillota</taxon>
        <taxon>Clostridia</taxon>
        <taxon>Eubacteriales</taxon>
        <taxon>Oscillospiraceae</taxon>
        <taxon>Anaerofilum</taxon>
    </lineage>
</organism>
<dbReference type="AlphaFoldDB" id="A0A923L1M6"/>
<dbReference type="CDD" id="cd24138">
    <property type="entry name" value="TtcA-like"/>
    <property type="match status" value="1"/>
</dbReference>
<keyword evidence="3" id="KW-1185">Reference proteome</keyword>
<dbReference type="Gene3D" id="3.40.50.620">
    <property type="entry name" value="HUPs"/>
    <property type="match status" value="1"/>
</dbReference>
<dbReference type="SUPFAM" id="SSF56784">
    <property type="entry name" value="HAD-like"/>
    <property type="match status" value="1"/>
</dbReference>
<keyword evidence="2" id="KW-0378">Hydrolase</keyword>
<dbReference type="Gene3D" id="1.10.150.240">
    <property type="entry name" value="Putative phosphatase, domain 2"/>
    <property type="match status" value="1"/>
</dbReference>
<gene>
    <name evidence="2" type="ORF">H8S23_10315</name>
</gene>
<dbReference type="SFLD" id="SFLDS00003">
    <property type="entry name" value="Haloacid_Dehalogenase"/>
    <property type="match status" value="1"/>
</dbReference>
<dbReference type="CDD" id="cd07505">
    <property type="entry name" value="HAD_BPGM-like"/>
    <property type="match status" value="1"/>
</dbReference>
<dbReference type="GO" id="GO:0016787">
    <property type="term" value="F:hydrolase activity"/>
    <property type="evidence" value="ECO:0007669"/>
    <property type="project" value="UniProtKB-KW"/>
</dbReference>
<dbReference type="SFLD" id="SFLDG01129">
    <property type="entry name" value="C1.5:_HAD__Beta-PGM__Phosphata"/>
    <property type="match status" value="1"/>
</dbReference>
<dbReference type="InterPro" id="IPR041492">
    <property type="entry name" value="HAD_2"/>
</dbReference>
<dbReference type="Pfam" id="PF13419">
    <property type="entry name" value="HAD_2"/>
    <property type="match status" value="1"/>
</dbReference>
<dbReference type="RefSeq" id="WP_186888258.1">
    <property type="nucleotide sequence ID" value="NZ_JACONZ010000003.1"/>
</dbReference>
<dbReference type="InterPro" id="IPR014729">
    <property type="entry name" value="Rossmann-like_a/b/a_fold"/>
</dbReference>
<accession>A0A923L1M6</accession>
<evidence type="ECO:0000313" key="3">
    <source>
        <dbReference type="Proteomes" id="UP000659630"/>
    </source>
</evidence>
<dbReference type="PANTHER" id="PTHR43686:SF1">
    <property type="entry name" value="AMINOTRAN_5 DOMAIN-CONTAINING PROTEIN"/>
    <property type="match status" value="1"/>
</dbReference>
<proteinExistence type="predicted"/>
<evidence type="ECO:0000313" key="2">
    <source>
        <dbReference type="EMBL" id="MBC5581903.1"/>
    </source>
</evidence>
<dbReference type="Proteomes" id="UP000659630">
    <property type="component" value="Unassembled WGS sequence"/>
</dbReference>
<dbReference type="InterPro" id="IPR011063">
    <property type="entry name" value="TilS/TtcA_N"/>
</dbReference>
<dbReference type="InterPro" id="IPR036412">
    <property type="entry name" value="HAD-like_sf"/>
</dbReference>
<sequence length="492" mass="55344">MDRTQEIERSIIKKYRKSIWNRFVGGVKDYHLIEEGDRIAVCISGGKDSMLLAKCMQELQRHSYMKFSLEFLVMDPGYNPANRRRIEENAALLGIPVKIFESDIFEVVEAIAESPCYLCARMRRGHLYKYAQSLGCNKIALGHHFDDVIETVVMSMFYSAEIKTMMPKLRSRNFEGMELIRPLYLVREQDIISWARHNGLSFLQCACRRTEQRSDLTGTDGGRRSATKALIRQLRAENPQVDVNIFRSIHDVNLKTVIGYTDLEGGYHHFLDAYEGRTGRPEFAVFDLDGTLLDSMWVWDGVAADYLRAHGVTPPPDLAAQVRGMNVPQAVEFAQRQYGVSGTVQQGVEQVCGLVARAYAEKVQLKPFARDYLDQLRRQGVPMCLATASEPDYVLPALERLGIGGYFKFIATSDSLGATKQSAAYYEKLAEKFGAAPGQLTVFDDSLHAIRSAKEAGCRVVAIYDDASLDERSRIKVLCDYYAGGFDALLEG</sequence>
<dbReference type="InterPro" id="IPR023198">
    <property type="entry name" value="PGP-like_dom2"/>
</dbReference>
<dbReference type="SUPFAM" id="SSF52402">
    <property type="entry name" value="Adenine nucleotide alpha hydrolases-like"/>
    <property type="match status" value="1"/>
</dbReference>
<dbReference type="EMBL" id="JACONZ010000003">
    <property type="protein sequence ID" value="MBC5581903.1"/>
    <property type="molecule type" value="Genomic_DNA"/>
</dbReference>